<accession>A0A6M7TQZ8</accession>
<keyword evidence="2" id="KW-1185">Reference proteome</keyword>
<dbReference type="EMBL" id="QZXA01000014">
    <property type="protein sequence ID" value="RJT29498.1"/>
    <property type="molecule type" value="Genomic_DNA"/>
</dbReference>
<protein>
    <submittedName>
        <fullName evidence="1">Uncharacterized protein</fullName>
    </submittedName>
</protein>
<comment type="caution">
    <text evidence="1">The sequence shown here is derived from an EMBL/GenBank/DDBJ whole genome shotgun (WGS) entry which is preliminary data.</text>
</comment>
<reference evidence="1 2" key="1">
    <citation type="submission" date="2018-09" db="EMBL/GenBank/DDBJ databases">
        <title>Mesorhizobium carmichaelinearum sp. nov. isolated from Carmichaelinea spp. root nodules in New Zealand.</title>
        <authorList>
            <person name="De Meyer S.E."/>
        </authorList>
    </citation>
    <scope>NUCLEOTIDE SEQUENCE [LARGE SCALE GENOMIC DNA]</scope>
    <source>
        <strain evidence="1 2">LMG 28313</strain>
    </source>
</reference>
<dbReference type="AlphaFoldDB" id="A0A6M7TQZ8"/>
<organism evidence="1 2">
    <name type="scientific">Mesorhizobium jarvisii</name>
    <dbReference type="NCBI Taxonomy" id="1777867"/>
    <lineage>
        <taxon>Bacteria</taxon>
        <taxon>Pseudomonadati</taxon>
        <taxon>Pseudomonadota</taxon>
        <taxon>Alphaproteobacteria</taxon>
        <taxon>Hyphomicrobiales</taxon>
        <taxon>Phyllobacteriaceae</taxon>
        <taxon>Mesorhizobium</taxon>
    </lineage>
</organism>
<sequence>MVRVARLEVVLYLGAMLTVAGCGADYLNYYDSVTLAAGDANRANSLAQTVDPFNPNSQNTHIESDGQRIAGVVQRYRGTMLGPAPQAGIVVNVGSGEQHPCDLQTQTDSAGKLCGGRAAEAKPGGRTGHETGY</sequence>
<name>A0A6M7TQZ8_9HYPH</name>
<gene>
    <name evidence="1" type="ORF">D3242_28195</name>
</gene>
<evidence type="ECO:0000313" key="1">
    <source>
        <dbReference type="EMBL" id="RJT29498.1"/>
    </source>
</evidence>
<dbReference type="PROSITE" id="PS51257">
    <property type="entry name" value="PROKAR_LIPOPROTEIN"/>
    <property type="match status" value="1"/>
</dbReference>
<evidence type="ECO:0000313" key="2">
    <source>
        <dbReference type="Proteomes" id="UP000275530"/>
    </source>
</evidence>
<dbReference type="RefSeq" id="WP_064982429.1">
    <property type="nucleotide sequence ID" value="NZ_CP033508.1"/>
</dbReference>
<dbReference type="Proteomes" id="UP000275530">
    <property type="component" value="Unassembled WGS sequence"/>
</dbReference>
<proteinExistence type="predicted"/>